<keyword evidence="2" id="KW-1003">Cell membrane</keyword>
<dbReference type="AlphaFoldDB" id="A0A2T0ZWR4"/>
<evidence type="ECO:0000256" key="1">
    <source>
        <dbReference type="ARBA" id="ARBA00004651"/>
    </source>
</evidence>
<evidence type="ECO:0000313" key="9">
    <source>
        <dbReference type="EMBL" id="PRZ40773.1"/>
    </source>
</evidence>
<dbReference type="Proteomes" id="UP000237752">
    <property type="component" value="Unassembled WGS sequence"/>
</dbReference>
<evidence type="ECO:0000256" key="6">
    <source>
        <dbReference type="SAM" id="MobiDB-lite"/>
    </source>
</evidence>
<keyword evidence="3 7" id="KW-0812">Transmembrane</keyword>
<feature type="transmembrane region" description="Helical" evidence="7">
    <location>
        <begin position="260"/>
        <end position="279"/>
    </location>
</feature>
<feature type="compositionally biased region" description="Basic residues" evidence="6">
    <location>
        <begin position="735"/>
        <end position="746"/>
    </location>
</feature>
<evidence type="ECO:0000313" key="10">
    <source>
        <dbReference type="Proteomes" id="UP000237752"/>
    </source>
</evidence>
<reference evidence="9 10" key="1">
    <citation type="submission" date="2018-03" db="EMBL/GenBank/DDBJ databases">
        <title>Genomic Encyclopedia of Archaeal and Bacterial Type Strains, Phase II (KMG-II): from individual species to whole genera.</title>
        <authorList>
            <person name="Goeker M."/>
        </authorList>
    </citation>
    <scope>NUCLEOTIDE SEQUENCE [LARGE SCALE GENOMIC DNA]</scope>
    <source>
        <strain evidence="9 10">DSM 100065</strain>
    </source>
</reference>
<feature type="transmembrane region" description="Helical" evidence="7">
    <location>
        <begin position="286"/>
        <end position="313"/>
    </location>
</feature>
<feature type="transmembrane region" description="Helical" evidence="7">
    <location>
        <begin position="169"/>
        <end position="185"/>
    </location>
</feature>
<feature type="transmembrane region" description="Helical" evidence="7">
    <location>
        <begin position="145"/>
        <end position="162"/>
    </location>
</feature>
<dbReference type="OrthoDB" id="594838at2"/>
<evidence type="ECO:0000256" key="4">
    <source>
        <dbReference type="ARBA" id="ARBA00022989"/>
    </source>
</evidence>
<dbReference type="PANTHER" id="PTHR34697:SF2">
    <property type="entry name" value="PHOSPHATIDYLGLYCEROL LYSYLTRANSFERASE"/>
    <property type="match status" value="1"/>
</dbReference>
<feature type="transmembrane region" description="Helical" evidence="7">
    <location>
        <begin position="106"/>
        <end position="125"/>
    </location>
</feature>
<dbReference type="EMBL" id="PVUE01000014">
    <property type="protein sequence ID" value="PRZ40773.1"/>
    <property type="molecule type" value="Genomic_DNA"/>
</dbReference>
<dbReference type="InterPro" id="IPR051211">
    <property type="entry name" value="PG_lysyltransferase"/>
</dbReference>
<feature type="transmembrane region" description="Helical" evidence="7">
    <location>
        <begin position="67"/>
        <end position="94"/>
    </location>
</feature>
<keyword evidence="4 7" id="KW-1133">Transmembrane helix</keyword>
<evidence type="ECO:0000256" key="5">
    <source>
        <dbReference type="ARBA" id="ARBA00023136"/>
    </source>
</evidence>
<keyword evidence="5 7" id="KW-0472">Membrane</keyword>
<evidence type="ECO:0000256" key="7">
    <source>
        <dbReference type="SAM" id="Phobius"/>
    </source>
</evidence>
<dbReference type="InterPro" id="IPR046862">
    <property type="entry name" value="Rhomboid_2"/>
</dbReference>
<comment type="caution">
    <text evidence="9">The sequence shown here is derived from an EMBL/GenBank/DDBJ whole genome shotgun (WGS) entry which is preliminary data.</text>
</comment>
<dbReference type="PANTHER" id="PTHR34697">
    <property type="entry name" value="PHOSPHATIDYLGLYCEROL LYSYLTRANSFERASE"/>
    <property type="match status" value="1"/>
</dbReference>
<feature type="transmembrane region" description="Helical" evidence="7">
    <location>
        <begin position="229"/>
        <end position="248"/>
    </location>
</feature>
<evidence type="ECO:0000259" key="8">
    <source>
        <dbReference type="Pfam" id="PF09924"/>
    </source>
</evidence>
<feature type="transmembrane region" description="Helical" evidence="7">
    <location>
        <begin position="325"/>
        <end position="344"/>
    </location>
</feature>
<proteinExistence type="predicted"/>
<sequence length="746" mass="79520">MPKNLARIGAFSSSIRTVIRRTPFTSTVCAITLLLGIVTGALWTDVTSFSWYADVAYGAPSFAEGHWWSIVTGAFFGLVPLFYLPIVAGFALLVGYAEYRVGTTRVAVVAITGHIFGAIGAAGLLQLLAGHGWGWADQVVLTTDVGPSAGMLAVAAAATALVRAPWRGWARLALVSYVGISFLYIGTLADVMHLIVVVPGLLVGPLLISRQSAGQPELRDEPRTMRTSAAFGMLALGAVQILATAAVFDAPLGQDGLGVVSGIEKVLVIAGAVVLANGVRRGHRLAWIGSTVTCAFMVLVGAAGFVGVSFALWPDVLGISGGSAAFAFVTMLLWAGELGLLLGLRPTTATSGDRARTTQSSTKTRELLMRYGGQNLSWMSTWRGNWHFLSADRASAVAFRRHAGVAIAVGNPIAAPHQTRAMLDEFADMCEESSVTPCLFGADGAAADWATARGWSATQVAQDALVDLPDLKFKGKRWQDVRTAMNRAHREGISFSLAPLRSQPRAIVDQVRNLSDQWVAEKELPEMGFTLGGIEEAEDPATRVALAIGPGGMVHAVVSWLPIYGSRGAVRGWTLDVMRRTNDGFALAVDFLISSSMLQFQREGAQLVSLSGAPLVGAGVGSGPLVKKVFDLLGAALEPAYGFRSLHAYKRKFQPRYEPMYLIFRDVADLPRIGIALTRAYLPDAGIADLVRLRRATSHVGPRSSVRESRPHARGTAPRATRPSGRRAPAGHAPSRQRKRALLGQR</sequence>
<dbReference type="GO" id="GO:0005886">
    <property type="term" value="C:plasma membrane"/>
    <property type="evidence" value="ECO:0007669"/>
    <property type="project" value="UniProtKB-SubCell"/>
</dbReference>
<dbReference type="GO" id="GO:0055091">
    <property type="term" value="P:phospholipid homeostasis"/>
    <property type="evidence" value="ECO:0007669"/>
    <property type="project" value="TreeGrafter"/>
</dbReference>
<evidence type="ECO:0000256" key="3">
    <source>
        <dbReference type="ARBA" id="ARBA00022692"/>
    </source>
</evidence>
<organism evidence="9 10">
    <name type="scientific">Antricoccus suffuscus</name>
    <dbReference type="NCBI Taxonomy" id="1629062"/>
    <lineage>
        <taxon>Bacteria</taxon>
        <taxon>Bacillati</taxon>
        <taxon>Actinomycetota</taxon>
        <taxon>Actinomycetes</taxon>
        <taxon>Geodermatophilales</taxon>
        <taxon>Antricoccaceae</taxon>
        <taxon>Antricoccus</taxon>
    </lineage>
</organism>
<comment type="subcellular location">
    <subcellularLocation>
        <location evidence="1">Cell membrane</location>
        <topology evidence="1">Multi-pass membrane protein</topology>
    </subcellularLocation>
</comment>
<dbReference type="InterPro" id="IPR024320">
    <property type="entry name" value="LPG_synthase_C"/>
</dbReference>
<protein>
    <submittedName>
        <fullName evidence="9">Lysylphosphatidylglycerol synthetase-like protein (DUF2156 family)</fullName>
    </submittedName>
</protein>
<feature type="transmembrane region" description="Helical" evidence="7">
    <location>
        <begin position="191"/>
        <end position="208"/>
    </location>
</feature>
<feature type="domain" description="Phosphatidylglycerol lysyltransferase C-terminal" evidence="8">
    <location>
        <begin position="365"/>
        <end position="663"/>
    </location>
</feature>
<dbReference type="Pfam" id="PF20401">
    <property type="entry name" value="Rhomboid_2"/>
    <property type="match status" value="1"/>
</dbReference>
<gene>
    <name evidence="9" type="ORF">CLV47_11470</name>
</gene>
<accession>A0A2T0ZWR4</accession>
<keyword evidence="10" id="KW-1185">Reference proteome</keyword>
<feature type="transmembrane region" description="Helical" evidence="7">
    <location>
        <begin position="21"/>
        <end position="43"/>
    </location>
</feature>
<feature type="region of interest" description="Disordered" evidence="6">
    <location>
        <begin position="698"/>
        <end position="746"/>
    </location>
</feature>
<dbReference type="Pfam" id="PF09924">
    <property type="entry name" value="LPG_synthase_C"/>
    <property type="match status" value="1"/>
</dbReference>
<evidence type="ECO:0000256" key="2">
    <source>
        <dbReference type="ARBA" id="ARBA00022475"/>
    </source>
</evidence>
<dbReference type="GO" id="GO:0016755">
    <property type="term" value="F:aminoacyltransferase activity"/>
    <property type="evidence" value="ECO:0007669"/>
    <property type="project" value="TreeGrafter"/>
</dbReference>
<name>A0A2T0ZWR4_9ACTN</name>